<dbReference type="Proteomes" id="UP000824074">
    <property type="component" value="Unassembled WGS sequence"/>
</dbReference>
<sequence length="150" mass="17443">MKVTDTEIYYINLKRVRQKYYNKEELTKLEKELLIMTTDNKEELRKISKGCREMESVAKKISKLSKEEEMQGIYLKEEQEAFIRDQIKAYAMKDGYNEGMEKGLKEGHKEGALNKQKEIAKNLLKEGIDIKIISTSTGLSKGEIEKLKSE</sequence>
<name>A0A9D1LHH7_9FIRM</name>
<evidence type="ECO:0000313" key="2">
    <source>
        <dbReference type="Proteomes" id="UP000824074"/>
    </source>
</evidence>
<dbReference type="AlphaFoldDB" id="A0A9D1LHH7"/>
<accession>A0A9D1LHH7</accession>
<reference evidence="1" key="1">
    <citation type="submission" date="2020-10" db="EMBL/GenBank/DDBJ databases">
        <authorList>
            <person name="Gilroy R."/>
        </authorList>
    </citation>
    <scope>NUCLEOTIDE SEQUENCE</scope>
    <source>
        <strain evidence="1">CHK193-30670</strain>
    </source>
</reference>
<comment type="caution">
    <text evidence="1">The sequence shown here is derived from an EMBL/GenBank/DDBJ whole genome shotgun (WGS) entry which is preliminary data.</text>
</comment>
<dbReference type="EMBL" id="DVMT01000006">
    <property type="protein sequence ID" value="HIU39760.1"/>
    <property type="molecule type" value="Genomic_DNA"/>
</dbReference>
<organism evidence="1 2">
    <name type="scientific">Candidatus Aphodocola excrementigallinarum</name>
    <dbReference type="NCBI Taxonomy" id="2840670"/>
    <lineage>
        <taxon>Bacteria</taxon>
        <taxon>Bacillati</taxon>
        <taxon>Bacillota</taxon>
        <taxon>Bacilli</taxon>
        <taxon>Candidatus Aphodocola</taxon>
    </lineage>
</organism>
<reference evidence="1" key="2">
    <citation type="journal article" date="2021" name="PeerJ">
        <title>Extensive microbial diversity within the chicken gut microbiome revealed by metagenomics and culture.</title>
        <authorList>
            <person name="Gilroy R."/>
            <person name="Ravi A."/>
            <person name="Getino M."/>
            <person name="Pursley I."/>
            <person name="Horton D.L."/>
            <person name="Alikhan N.F."/>
            <person name="Baker D."/>
            <person name="Gharbi K."/>
            <person name="Hall N."/>
            <person name="Watson M."/>
            <person name="Adriaenssens E.M."/>
            <person name="Foster-Nyarko E."/>
            <person name="Jarju S."/>
            <person name="Secka A."/>
            <person name="Antonio M."/>
            <person name="Oren A."/>
            <person name="Chaudhuri R.R."/>
            <person name="La Ragione R."/>
            <person name="Hildebrand F."/>
            <person name="Pallen M.J."/>
        </authorList>
    </citation>
    <scope>NUCLEOTIDE SEQUENCE</scope>
    <source>
        <strain evidence="1">CHK193-30670</strain>
    </source>
</reference>
<gene>
    <name evidence="1" type="ORF">IAB68_00455</name>
</gene>
<evidence type="ECO:0008006" key="3">
    <source>
        <dbReference type="Google" id="ProtNLM"/>
    </source>
</evidence>
<evidence type="ECO:0000313" key="1">
    <source>
        <dbReference type="EMBL" id="HIU39760.1"/>
    </source>
</evidence>
<protein>
    <recommendedName>
        <fullName evidence="3">Transposase</fullName>
    </recommendedName>
</protein>
<proteinExistence type="predicted"/>